<protein>
    <submittedName>
        <fullName evidence="3">Uncharacterized protein</fullName>
    </submittedName>
</protein>
<evidence type="ECO:0000313" key="3">
    <source>
        <dbReference type="EMBL" id="GBE88973.1"/>
    </source>
</evidence>
<sequence>MRSSIFLAIAASAAIPVFVAAAPMSADGVHDGGHRSPIVVKDVLDVPHSNSNNELHSRDGFNYFPNVRDVIGKESNNNNNPPHSRDADGIPAVEVGSKPGPGDIDYAFREDDGKE</sequence>
<reference evidence="3 4" key="1">
    <citation type="journal article" date="2018" name="Sci. Rep.">
        <title>Genome sequence of the cauliflower mushroom Sparassis crispa (Hanabiratake) and its association with beneficial usage.</title>
        <authorList>
            <person name="Kiyama R."/>
            <person name="Furutani Y."/>
            <person name="Kawaguchi K."/>
            <person name="Nakanishi T."/>
        </authorList>
    </citation>
    <scope>NUCLEOTIDE SEQUENCE [LARGE SCALE GENOMIC DNA]</scope>
</reference>
<feature type="chain" id="PRO_5019108410" evidence="2">
    <location>
        <begin position="22"/>
        <end position="115"/>
    </location>
</feature>
<keyword evidence="2" id="KW-0732">Signal</keyword>
<evidence type="ECO:0000256" key="2">
    <source>
        <dbReference type="SAM" id="SignalP"/>
    </source>
</evidence>
<dbReference type="EMBL" id="BFAD01000014">
    <property type="protein sequence ID" value="GBE88973.1"/>
    <property type="molecule type" value="Genomic_DNA"/>
</dbReference>
<dbReference type="Proteomes" id="UP000287166">
    <property type="component" value="Unassembled WGS sequence"/>
</dbReference>
<organism evidence="3 4">
    <name type="scientific">Sparassis crispa</name>
    <dbReference type="NCBI Taxonomy" id="139825"/>
    <lineage>
        <taxon>Eukaryota</taxon>
        <taxon>Fungi</taxon>
        <taxon>Dikarya</taxon>
        <taxon>Basidiomycota</taxon>
        <taxon>Agaricomycotina</taxon>
        <taxon>Agaricomycetes</taxon>
        <taxon>Polyporales</taxon>
        <taxon>Sparassidaceae</taxon>
        <taxon>Sparassis</taxon>
    </lineage>
</organism>
<gene>
    <name evidence="3" type="ORF">SCP_1403810</name>
</gene>
<evidence type="ECO:0000256" key="1">
    <source>
        <dbReference type="SAM" id="MobiDB-lite"/>
    </source>
</evidence>
<dbReference type="RefSeq" id="XP_027619886.1">
    <property type="nucleotide sequence ID" value="XM_027764085.1"/>
</dbReference>
<accession>A0A401H3I8</accession>
<feature type="region of interest" description="Disordered" evidence="1">
    <location>
        <begin position="70"/>
        <end position="115"/>
    </location>
</feature>
<name>A0A401H3I8_9APHY</name>
<dbReference type="AlphaFoldDB" id="A0A401H3I8"/>
<proteinExistence type="predicted"/>
<keyword evidence="4" id="KW-1185">Reference proteome</keyword>
<dbReference type="GeneID" id="38785890"/>
<comment type="caution">
    <text evidence="3">The sequence shown here is derived from an EMBL/GenBank/DDBJ whole genome shotgun (WGS) entry which is preliminary data.</text>
</comment>
<evidence type="ECO:0000313" key="4">
    <source>
        <dbReference type="Proteomes" id="UP000287166"/>
    </source>
</evidence>
<feature type="signal peptide" evidence="2">
    <location>
        <begin position="1"/>
        <end position="21"/>
    </location>
</feature>
<dbReference type="InParanoid" id="A0A401H3I8"/>
<feature type="compositionally biased region" description="Basic and acidic residues" evidence="1">
    <location>
        <begin position="106"/>
        <end position="115"/>
    </location>
</feature>